<evidence type="ECO:0000313" key="1">
    <source>
        <dbReference type="EMBL" id="CAL5138945.1"/>
    </source>
</evidence>
<gene>
    <name evidence="1" type="ORF">CDAUBV1_LOCUS14006</name>
</gene>
<protein>
    <submittedName>
        <fullName evidence="1">Uncharacterized protein</fullName>
    </submittedName>
</protein>
<dbReference type="Proteomes" id="UP001497525">
    <property type="component" value="Unassembled WGS sequence"/>
</dbReference>
<proteinExistence type="predicted"/>
<evidence type="ECO:0000313" key="2">
    <source>
        <dbReference type="Proteomes" id="UP001497525"/>
    </source>
</evidence>
<organism evidence="1 2">
    <name type="scientific">Calicophoron daubneyi</name>
    <name type="common">Rumen fluke</name>
    <name type="synonym">Paramphistomum daubneyi</name>
    <dbReference type="NCBI Taxonomy" id="300641"/>
    <lineage>
        <taxon>Eukaryota</taxon>
        <taxon>Metazoa</taxon>
        <taxon>Spiralia</taxon>
        <taxon>Lophotrochozoa</taxon>
        <taxon>Platyhelminthes</taxon>
        <taxon>Trematoda</taxon>
        <taxon>Digenea</taxon>
        <taxon>Plagiorchiida</taxon>
        <taxon>Pronocephalata</taxon>
        <taxon>Paramphistomoidea</taxon>
        <taxon>Paramphistomidae</taxon>
        <taxon>Calicophoron</taxon>
    </lineage>
</organism>
<dbReference type="EMBL" id="CAXLJL010000556">
    <property type="protein sequence ID" value="CAL5138945.1"/>
    <property type="molecule type" value="Genomic_DNA"/>
</dbReference>
<reference evidence="1" key="1">
    <citation type="submission" date="2024-06" db="EMBL/GenBank/DDBJ databases">
        <authorList>
            <person name="Liu X."/>
            <person name="Lenzi L."/>
            <person name="Haldenby T S."/>
            <person name="Uol C."/>
        </authorList>
    </citation>
    <scope>NUCLEOTIDE SEQUENCE</scope>
</reference>
<name>A0AAV2TRN5_CALDB</name>
<sequence>MVVYRESIEKECVTNLTKRDLPNSPVLSEGAYSRQVVDLICSRDSDLVRGALKALLFEYGGWRSNSAGIGQGASWRLFIDSKIVELFSEVGLPAVDFSGLHNFTFCYVASQRLRMSPDLYIDRFLPKLVESLNKQAKFARINTRQLTDALIIPLFKFSRGHRCKPKGNIVVAFTSFNRGFFTRRIGSHRCSYD</sequence>
<dbReference type="AlphaFoldDB" id="A0AAV2TRN5"/>
<comment type="caution">
    <text evidence="1">The sequence shown here is derived from an EMBL/GenBank/DDBJ whole genome shotgun (WGS) entry which is preliminary data.</text>
</comment>
<accession>A0AAV2TRN5</accession>